<dbReference type="AlphaFoldDB" id="A0AAD4H2I7"/>
<feature type="transmembrane region" description="Helical" evidence="1">
    <location>
        <begin position="59"/>
        <end position="83"/>
    </location>
</feature>
<dbReference type="Proteomes" id="UP001194580">
    <property type="component" value="Unassembled WGS sequence"/>
</dbReference>
<dbReference type="EMBL" id="JAAAIL010001881">
    <property type="protein sequence ID" value="KAG0263611.1"/>
    <property type="molecule type" value="Genomic_DNA"/>
</dbReference>
<organism evidence="2 3">
    <name type="scientific">Linnemannia exigua</name>
    <dbReference type="NCBI Taxonomy" id="604196"/>
    <lineage>
        <taxon>Eukaryota</taxon>
        <taxon>Fungi</taxon>
        <taxon>Fungi incertae sedis</taxon>
        <taxon>Mucoromycota</taxon>
        <taxon>Mortierellomycotina</taxon>
        <taxon>Mortierellomycetes</taxon>
        <taxon>Mortierellales</taxon>
        <taxon>Mortierellaceae</taxon>
        <taxon>Linnemannia</taxon>
    </lineage>
</organism>
<evidence type="ECO:0000256" key="1">
    <source>
        <dbReference type="SAM" id="Phobius"/>
    </source>
</evidence>
<reference evidence="2" key="1">
    <citation type="journal article" date="2020" name="Fungal Divers.">
        <title>Resolving the Mortierellaceae phylogeny through synthesis of multi-gene phylogenetics and phylogenomics.</title>
        <authorList>
            <person name="Vandepol N."/>
            <person name="Liber J."/>
            <person name="Desiro A."/>
            <person name="Na H."/>
            <person name="Kennedy M."/>
            <person name="Barry K."/>
            <person name="Grigoriev I.V."/>
            <person name="Miller A.N."/>
            <person name="O'Donnell K."/>
            <person name="Stajich J.E."/>
            <person name="Bonito G."/>
        </authorList>
    </citation>
    <scope>NUCLEOTIDE SEQUENCE</scope>
    <source>
        <strain evidence="2">NRRL 28262</strain>
    </source>
</reference>
<evidence type="ECO:0000313" key="2">
    <source>
        <dbReference type="EMBL" id="KAG0263611.1"/>
    </source>
</evidence>
<keyword evidence="3" id="KW-1185">Reference proteome</keyword>
<protein>
    <submittedName>
        <fullName evidence="2">Uncharacterized protein</fullName>
    </submittedName>
</protein>
<evidence type="ECO:0000313" key="3">
    <source>
        <dbReference type="Proteomes" id="UP001194580"/>
    </source>
</evidence>
<feature type="non-terminal residue" evidence="2">
    <location>
        <position position="1"/>
    </location>
</feature>
<keyword evidence="1" id="KW-0812">Transmembrane</keyword>
<name>A0AAD4H2I7_9FUNG</name>
<sequence>KARCGSHVTRWSQHHRSGSGGNAISIFMSAPCTVCSLRLCAGNNTIYNMAHWRWQRQRWLVSLVMVEICWMWRVVVGFIQTCLHHRHRRRHQRWPPGIIRCWLLLLLVEERWP</sequence>
<accession>A0AAD4H2I7</accession>
<feature type="non-terminal residue" evidence="2">
    <location>
        <position position="113"/>
    </location>
</feature>
<gene>
    <name evidence="2" type="ORF">BGZ95_003765</name>
</gene>
<keyword evidence="1" id="KW-0472">Membrane</keyword>
<proteinExistence type="predicted"/>
<keyword evidence="1" id="KW-1133">Transmembrane helix</keyword>
<comment type="caution">
    <text evidence="2">The sequence shown here is derived from an EMBL/GenBank/DDBJ whole genome shotgun (WGS) entry which is preliminary data.</text>
</comment>